<dbReference type="RefSeq" id="WP_206943129.1">
    <property type="nucleotide sequence ID" value="NZ_JAFLNF010000008.1"/>
</dbReference>
<gene>
    <name evidence="3" type="ORF">J0X15_16625</name>
</gene>
<dbReference type="InterPro" id="IPR051474">
    <property type="entry name" value="Anti-sigma-K/W_factor"/>
</dbReference>
<evidence type="ECO:0000259" key="2">
    <source>
        <dbReference type="Pfam" id="PF10099"/>
    </source>
</evidence>
<evidence type="ECO:0000313" key="4">
    <source>
        <dbReference type="Proteomes" id="UP000664779"/>
    </source>
</evidence>
<dbReference type="Pfam" id="PF10099">
    <property type="entry name" value="RskA_C"/>
    <property type="match status" value="1"/>
</dbReference>
<evidence type="ECO:0000256" key="1">
    <source>
        <dbReference type="SAM" id="Phobius"/>
    </source>
</evidence>
<reference evidence="3" key="1">
    <citation type="submission" date="2021-03" db="EMBL/GenBank/DDBJ databases">
        <title>Roseibium sp. CAU 1637 isolated from Incheon.</title>
        <authorList>
            <person name="Kim W."/>
        </authorList>
    </citation>
    <scope>NUCLEOTIDE SEQUENCE</scope>
    <source>
        <strain evidence="3">CAU 1637</strain>
    </source>
</reference>
<feature type="domain" description="Anti-sigma K factor RskA C-terminal" evidence="2">
    <location>
        <begin position="117"/>
        <end position="250"/>
    </location>
</feature>
<dbReference type="GO" id="GO:0016989">
    <property type="term" value="F:sigma factor antagonist activity"/>
    <property type="evidence" value="ECO:0007669"/>
    <property type="project" value="TreeGrafter"/>
</dbReference>
<evidence type="ECO:0000313" key="3">
    <source>
        <dbReference type="EMBL" id="MBO0346854.1"/>
    </source>
</evidence>
<keyword evidence="1" id="KW-0472">Membrane</keyword>
<name>A0A939JAE2_9HYPH</name>
<dbReference type="PANTHER" id="PTHR37461">
    <property type="entry name" value="ANTI-SIGMA-K FACTOR RSKA"/>
    <property type="match status" value="1"/>
</dbReference>
<sequence>MTDTFTPDEERQTLAGELVLGTLDALERQRADRLLESDPRFAAEVESWRGRLSPLDEAVAPVTVPDNVWIRIEAGIKGLEAQAEALGAQAEPGQVLLFDQMRRRVAFWRRSALAGGAIAACLAALVVSSPPTFLLQPLGLTPEVVRGQQFVAVVNRDGILPALLVQVDAAAGTIEVRSVSAERPTDKSLEVWYLEDDQPVPVSLGLVDATADVTRLASSRQDVLKGRNPLIAVTLEPLGGSPVEGPTGPIVYSGKLIPVE</sequence>
<keyword evidence="4" id="KW-1185">Reference proteome</keyword>
<keyword evidence="1" id="KW-1133">Transmembrane helix</keyword>
<dbReference type="AlphaFoldDB" id="A0A939JAE2"/>
<dbReference type="GO" id="GO:0006417">
    <property type="term" value="P:regulation of translation"/>
    <property type="evidence" value="ECO:0007669"/>
    <property type="project" value="TreeGrafter"/>
</dbReference>
<dbReference type="PANTHER" id="PTHR37461:SF1">
    <property type="entry name" value="ANTI-SIGMA-K FACTOR RSKA"/>
    <property type="match status" value="1"/>
</dbReference>
<dbReference type="EMBL" id="JAFLNF010000008">
    <property type="protein sequence ID" value="MBO0346854.1"/>
    <property type="molecule type" value="Genomic_DNA"/>
</dbReference>
<dbReference type="Proteomes" id="UP000664779">
    <property type="component" value="Unassembled WGS sequence"/>
</dbReference>
<organism evidence="3 4">
    <name type="scientific">Roseibium limicola</name>
    <dbReference type="NCBI Taxonomy" id="2816037"/>
    <lineage>
        <taxon>Bacteria</taxon>
        <taxon>Pseudomonadati</taxon>
        <taxon>Pseudomonadota</taxon>
        <taxon>Alphaproteobacteria</taxon>
        <taxon>Hyphomicrobiales</taxon>
        <taxon>Stappiaceae</taxon>
        <taxon>Roseibium</taxon>
    </lineage>
</organism>
<feature type="transmembrane region" description="Helical" evidence="1">
    <location>
        <begin position="107"/>
        <end position="127"/>
    </location>
</feature>
<dbReference type="GO" id="GO:0005886">
    <property type="term" value="C:plasma membrane"/>
    <property type="evidence" value="ECO:0007669"/>
    <property type="project" value="InterPro"/>
</dbReference>
<keyword evidence="1" id="KW-0812">Transmembrane</keyword>
<protein>
    <submittedName>
        <fullName evidence="3">Anti-sigma factor</fullName>
    </submittedName>
</protein>
<dbReference type="InterPro" id="IPR018764">
    <property type="entry name" value="RskA_C"/>
</dbReference>
<proteinExistence type="predicted"/>
<accession>A0A939JAE2</accession>
<comment type="caution">
    <text evidence="3">The sequence shown here is derived from an EMBL/GenBank/DDBJ whole genome shotgun (WGS) entry which is preliminary data.</text>
</comment>